<proteinExistence type="predicted"/>
<evidence type="ECO:0000313" key="2">
    <source>
        <dbReference type="Proteomes" id="UP001218638"/>
    </source>
</evidence>
<sequence>MIEFPFSATGRTGGNQACDVGAIRVRNAEHNDFIHDTDGVVARFSIVGAVVRVGEPVGIFKNSDGLVECDMMLGEIGSRFSLIPLKQHTKNVVAMN</sequence>
<name>A0AAE9ZUK2_9BACT</name>
<organism evidence="1 2">
    <name type="scientific">Synoicihabitans lomoniglobus</name>
    <dbReference type="NCBI Taxonomy" id="2909285"/>
    <lineage>
        <taxon>Bacteria</taxon>
        <taxon>Pseudomonadati</taxon>
        <taxon>Verrucomicrobiota</taxon>
        <taxon>Opitutia</taxon>
        <taxon>Opitutales</taxon>
        <taxon>Opitutaceae</taxon>
        <taxon>Synoicihabitans</taxon>
    </lineage>
</organism>
<dbReference type="KEGG" id="slom:PXH66_13380"/>
<accession>A0AAE9ZUK2</accession>
<gene>
    <name evidence="1" type="ORF">PXH66_13380</name>
</gene>
<dbReference type="Proteomes" id="UP001218638">
    <property type="component" value="Chromosome"/>
</dbReference>
<protein>
    <submittedName>
        <fullName evidence="1">Uncharacterized protein</fullName>
    </submittedName>
</protein>
<dbReference type="EMBL" id="CP119075">
    <property type="protein sequence ID" value="WED63324.1"/>
    <property type="molecule type" value="Genomic_DNA"/>
</dbReference>
<keyword evidence="2" id="KW-1185">Reference proteome</keyword>
<reference evidence="1" key="1">
    <citation type="submission" date="2023-03" db="EMBL/GenBank/DDBJ databases">
        <title>Lomoglobus Profundus gen. nov., sp. nov., a novel member of the phylum Verrucomicrobia, isolated from deep-marine sediment of South China Sea.</title>
        <authorList>
            <person name="Ahmad T."/>
            <person name="Ishaq S.E."/>
            <person name="Wang F."/>
        </authorList>
    </citation>
    <scope>NUCLEOTIDE SEQUENCE</scope>
    <source>
        <strain evidence="1">LMO-M01</strain>
    </source>
</reference>
<dbReference type="AlphaFoldDB" id="A0AAE9ZUK2"/>
<evidence type="ECO:0000313" key="1">
    <source>
        <dbReference type="EMBL" id="WED63324.1"/>
    </source>
</evidence>